<comment type="caution">
    <text evidence="2">The sequence shown here is derived from an EMBL/GenBank/DDBJ whole genome shotgun (WGS) entry which is preliminary data.</text>
</comment>
<dbReference type="AlphaFoldDB" id="A0AAE0YIM1"/>
<organism evidence="2 3">
    <name type="scientific">Elysia crispata</name>
    <name type="common">lettuce slug</name>
    <dbReference type="NCBI Taxonomy" id="231223"/>
    <lineage>
        <taxon>Eukaryota</taxon>
        <taxon>Metazoa</taxon>
        <taxon>Spiralia</taxon>
        <taxon>Lophotrochozoa</taxon>
        <taxon>Mollusca</taxon>
        <taxon>Gastropoda</taxon>
        <taxon>Heterobranchia</taxon>
        <taxon>Euthyneura</taxon>
        <taxon>Panpulmonata</taxon>
        <taxon>Sacoglossa</taxon>
        <taxon>Placobranchoidea</taxon>
        <taxon>Plakobranchidae</taxon>
        <taxon>Elysia</taxon>
    </lineage>
</organism>
<evidence type="ECO:0000313" key="2">
    <source>
        <dbReference type="EMBL" id="KAK3746924.1"/>
    </source>
</evidence>
<proteinExistence type="predicted"/>
<reference evidence="2" key="1">
    <citation type="journal article" date="2023" name="G3 (Bethesda)">
        <title>A reference genome for the long-term kleptoplast-retaining sea slug Elysia crispata morphotype clarki.</title>
        <authorList>
            <person name="Eastman K.E."/>
            <person name="Pendleton A.L."/>
            <person name="Shaikh M.A."/>
            <person name="Suttiyut T."/>
            <person name="Ogas R."/>
            <person name="Tomko P."/>
            <person name="Gavelis G."/>
            <person name="Widhalm J.R."/>
            <person name="Wisecaver J.H."/>
        </authorList>
    </citation>
    <scope>NUCLEOTIDE SEQUENCE</scope>
    <source>
        <strain evidence="2">ECLA1</strain>
    </source>
</reference>
<accession>A0AAE0YIM1</accession>
<dbReference type="EMBL" id="JAWDGP010006114">
    <property type="protein sequence ID" value="KAK3746924.1"/>
    <property type="molecule type" value="Genomic_DNA"/>
</dbReference>
<evidence type="ECO:0000313" key="3">
    <source>
        <dbReference type="Proteomes" id="UP001283361"/>
    </source>
</evidence>
<keyword evidence="1" id="KW-0472">Membrane</keyword>
<dbReference type="Proteomes" id="UP001283361">
    <property type="component" value="Unassembled WGS sequence"/>
</dbReference>
<feature type="transmembrane region" description="Helical" evidence="1">
    <location>
        <begin position="342"/>
        <end position="362"/>
    </location>
</feature>
<keyword evidence="1" id="KW-1133">Transmembrane helix</keyword>
<keyword evidence="1" id="KW-0812">Transmembrane</keyword>
<keyword evidence="3" id="KW-1185">Reference proteome</keyword>
<gene>
    <name evidence="2" type="ORF">RRG08_030335</name>
</gene>
<name>A0AAE0YIM1_9GAST</name>
<protein>
    <submittedName>
        <fullName evidence="2">Uncharacterized protein</fullName>
    </submittedName>
</protein>
<evidence type="ECO:0000256" key="1">
    <source>
        <dbReference type="SAM" id="Phobius"/>
    </source>
</evidence>
<sequence length="384" mass="44392">MLGKKTTNYLRRHRRFTDRIYIEELGASVSKATLDEFAKDAFEQISMQCLPASIATTEEGYFIIHQANTFTLECDEGMIQPLYTYKYWKCDPSFLLINGLHIPTACVEKKLPALISKELKMNFIDPVRAGCDRDGFLKVFGAEWIKFLAKNHFETFEVNGLLFRHDPVLLSDTCTVAVNNNGKFETKLKVTFRTLHKPHSFTLPDDTHHEVEVESANHIARFTKHCIRSVGLMRDFEWYDLFDLDVYSTFQVDHCADQVRTVELKENHFIAEIPACRTCDRGLYLDRKTQMCFRCPRGWYAILDDNDCLPCPLVERLKSVSGDSLVDCYYNSVCDNCIMKSIGEGLTVFVTFHLSCIIFLLWNSRHLLSRMKGKSVDESTFLDW</sequence>